<dbReference type="EMBL" id="MN740593">
    <property type="protein sequence ID" value="QHS77668.1"/>
    <property type="molecule type" value="Genomic_DNA"/>
</dbReference>
<sequence>MKKIYIFKQLINFHNKLMDQNVTYKEIKLIRLKKIFDVDIPDLFKIFKDLYFIIFNIISNIFSYNKNNKSSEYIKKIISRKSTNNYKSMKILRKKSDFMFDKYKDLNLYSGVVKWIAGNCWINALITNDYIDLIQPIDQEIFNSIKKSVELVDPIEAPIVLFHGFEKFSNYNVKDLVIGNIWTFKGILSKTINFEIAQTFATTQNYFKPSYLIVFYPANSKHIGLNIKPIHCDEFEYIGKPGEKFKIIDIHEISKGLFLETYYICLSLDY</sequence>
<protein>
    <recommendedName>
        <fullName evidence="2">ADP ribosyltransferase domain-containing protein</fullName>
    </recommendedName>
</protein>
<organism evidence="1">
    <name type="scientific">viral metagenome</name>
    <dbReference type="NCBI Taxonomy" id="1070528"/>
    <lineage>
        <taxon>unclassified sequences</taxon>
        <taxon>metagenomes</taxon>
        <taxon>organismal metagenomes</taxon>
    </lineage>
</organism>
<dbReference type="AlphaFoldDB" id="A0A6C0AD75"/>
<accession>A0A6C0AD75</accession>
<reference evidence="1" key="1">
    <citation type="journal article" date="2020" name="Nature">
        <title>Giant virus diversity and host interactions through global metagenomics.</title>
        <authorList>
            <person name="Schulz F."/>
            <person name="Roux S."/>
            <person name="Paez-Espino D."/>
            <person name="Jungbluth S."/>
            <person name="Walsh D.A."/>
            <person name="Denef V.J."/>
            <person name="McMahon K.D."/>
            <person name="Konstantinidis K.T."/>
            <person name="Eloe-Fadrosh E.A."/>
            <person name="Kyrpides N.C."/>
            <person name="Woyke T."/>
        </authorList>
    </citation>
    <scope>NUCLEOTIDE SEQUENCE</scope>
    <source>
        <strain evidence="1">GVMAG-S-1021933-23</strain>
    </source>
</reference>
<dbReference type="Gene3D" id="3.90.176.10">
    <property type="entry name" value="Toxin ADP-ribosyltransferase, Chain A, domain 1"/>
    <property type="match status" value="1"/>
</dbReference>
<name>A0A6C0AD75_9ZZZZ</name>
<evidence type="ECO:0000313" key="1">
    <source>
        <dbReference type="EMBL" id="QHS77668.1"/>
    </source>
</evidence>
<proteinExistence type="predicted"/>
<dbReference type="SUPFAM" id="SSF56399">
    <property type="entry name" value="ADP-ribosylation"/>
    <property type="match status" value="1"/>
</dbReference>
<evidence type="ECO:0008006" key="2">
    <source>
        <dbReference type="Google" id="ProtNLM"/>
    </source>
</evidence>